<protein>
    <submittedName>
        <fullName evidence="2">Uncharacterized protein</fullName>
    </submittedName>
</protein>
<proteinExistence type="predicted"/>
<comment type="caution">
    <text evidence="2">The sequence shown here is derived from an EMBL/GenBank/DDBJ whole genome shotgun (WGS) entry which is preliminary data.</text>
</comment>
<gene>
    <name evidence="2" type="ORF">LCGC14_1288760</name>
</gene>
<keyword evidence="1" id="KW-1133">Transmembrane helix</keyword>
<organism evidence="2">
    <name type="scientific">marine sediment metagenome</name>
    <dbReference type="NCBI Taxonomy" id="412755"/>
    <lineage>
        <taxon>unclassified sequences</taxon>
        <taxon>metagenomes</taxon>
        <taxon>ecological metagenomes</taxon>
    </lineage>
</organism>
<keyword evidence="1" id="KW-0472">Membrane</keyword>
<reference evidence="2" key="1">
    <citation type="journal article" date="2015" name="Nature">
        <title>Complex archaea that bridge the gap between prokaryotes and eukaryotes.</title>
        <authorList>
            <person name="Spang A."/>
            <person name="Saw J.H."/>
            <person name="Jorgensen S.L."/>
            <person name="Zaremba-Niedzwiedzka K."/>
            <person name="Martijn J."/>
            <person name="Lind A.E."/>
            <person name="van Eijk R."/>
            <person name="Schleper C."/>
            <person name="Guy L."/>
            <person name="Ettema T.J."/>
        </authorList>
    </citation>
    <scope>NUCLEOTIDE SEQUENCE</scope>
</reference>
<evidence type="ECO:0000256" key="1">
    <source>
        <dbReference type="SAM" id="Phobius"/>
    </source>
</evidence>
<sequence>MVREISTTVCSSILFVLFVIVIIITFAIQSDQLEKGSDRLIDEAHKDTDKIIAAVFINL</sequence>
<keyword evidence="1" id="KW-0812">Transmembrane</keyword>
<dbReference type="EMBL" id="LAZR01007406">
    <property type="protein sequence ID" value="KKM85471.1"/>
    <property type="molecule type" value="Genomic_DNA"/>
</dbReference>
<feature type="transmembrane region" description="Helical" evidence="1">
    <location>
        <begin position="6"/>
        <end position="28"/>
    </location>
</feature>
<dbReference type="AlphaFoldDB" id="A0A0F9LE32"/>
<accession>A0A0F9LE32</accession>
<evidence type="ECO:0000313" key="2">
    <source>
        <dbReference type="EMBL" id="KKM85471.1"/>
    </source>
</evidence>
<name>A0A0F9LE32_9ZZZZ</name>